<sequence>MSSDDNQARRKRQKVDLAGLDMGYSSSSSSSDESEDETPKPTENQHEEDKRSFLVQPKTIAQDQISEEDKKQNTESSGSVEQHKSVSNISMGLQEESTNDEDKHTNDENNSESDAYEEEDDGLRLSDLESESEPGSDTNSDSESNNTSPSHQQPESPSSSSAHNQRTTTITKYPKFKNDDNAIKFLKMLDSIQEPSPISPFSTFELELDRFFEKPEFFEIGSEELKKELFDYWCFINGNGDGIGYEADEKAGKAVSEGQADGEEDEDEDEGMFGLEEEDEVLEFITYLHRKQIQEGKLPKYWFEMKRKHQDELQQLAIFQDNEQNRTLEYIYRRYLKFIKLISQPDQRHRELPNVEVGNLLISKYQKLISTKLKFYRNLKMDNETLTQLKQHLISAKNTDGNNNRSAINENNDVDVRMTTATITKSVLLQLLKLGVDLTDDFFELYFLQVHLQEQDQEQENTHENIQQHEKEQETRIQVHDDIFRQILIWVIDQIGQ</sequence>
<reference evidence="2" key="1">
    <citation type="submission" date="2023-04" db="EMBL/GenBank/DDBJ databases">
        <title>Ambrosiozyma monospora NBRC 1965.</title>
        <authorList>
            <person name="Ichikawa N."/>
            <person name="Sato H."/>
            <person name="Tonouchi N."/>
        </authorList>
    </citation>
    <scope>NUCLEOTIDE SEQUENCE</scope>
    <source>
        <strain evidence="2">NBRC 1965</strain>
    </source>
</reference>
<feature type="region of interest" description="Disordered" evidence="1">
    <location>
        <begin position="250"/>
        <end position="270"/>
    </location>
</feature>
<feature type="compositionally biased region" description="Polar residues" evidence="1">
    <location>
        <begin position="74"/>
        <end position="91"/>
    </location>
</feature>
<evidence type="ECO:0000313" key="3">
    <source>
        <dbReference type="Proteomes" id="UP001165063"/>
    </source>
</evidence>
<feature type="compositionally biased region" description="Acidic residues" evidence="1">
    <location>
        <begin position="260"/>
        <end position="270"/>
    </location>
</feature>
<evidence type="ECO:0000313" key="2">
    <source>
        <dbReference type="EMBL" id="GMG47270.1"/>
    </source>
</evidence>
<keyword evidence="3" id="KW-1185">Reference proteome</keyword>
<dbReference type="Gene3D" id="1.10.10.440">
    <property type="entry name" value="FF domain"/>
    <property type="match status" value="1"/>
</dbReference>
<dbReference type="EMBL" id="BSXU01004750">
    <property type="protein sequence ID" value="GMG47270.1"/>
    <property type="molecule type" value="Genomic_DNA"/>
</dbReference>
<gene>
    <name evidence="2" type="ORF">Amon01_000695300</name>
</gene>
<protein>
    <submittedName>
        <fullName evidence="2">Unnamed protein product</fullName>
    </submittedName>
</protein>
<proteinExistence type="predicted"/>
<feature type="compositionally biased region" description="Low complexity" evidence="1">
    <location>
        <begin position="136"/>
        <end position="161"/>
    </location>
</feature>
<dbReference type="InterPro" id="IPR036517">
    <property type="entry name" value="FF_domain_sf"/>
</dbReference>
<dbReference type="OrthoDB" id="410044at2759"/>
<organism evidence="2 3">
    <name type="scientific">Ambrosiozyma monospora</name>
    <name type="common">Yeast</name>
    <name type="synonym">Endomycopsis monosporus</name>
    <dbReference type="NCBI Taxonomy" id="43982"/>
    <lineage>
        <taxon>Eukaryota</taxon>
        <taxon>Fungi</taxon>
        <taxon>Dikarya</taxon>
        <taxon>Ascomycota</taxon>
        <taxon>Saccharomycotina</taxon>
        <taxon>Pichiomycetes</taxon>
        <taxon>Pichiales</taxon>
        <taxon>Pichiaceae</taxon>
        <taxon>Ambrosiozyma</taxon>
    </lineage>
</organism>
<feature type="compositionally biased region" description="Basic and acidic residues" evidence="1">
    <location>
        <begin position="37"/>
        <end position="52"/>
    </location>
</feature>
<dbReference type="Proteomes" id="UP001165063">
    <property type="component" value="Unassembled WGS sequence"/>
</dbReference>
<feature type="compositionally biased region" description="Polar residues" evidence="1">
    <location>
        <begin position="162"/>
        <end position="171"/>
    </location>
</feature>
<evidence type="ECO:0000256" key="1">
    <source>
        <dbReference type="SAM" id="MobiDB-lite"/>
    </source>
</evidence>
<accession>A0A9W7DJ81</accession>
<name>A0A9W7DJ81_AMBMO</name>
<comment type="caution">
    <text evidence="2">The sequence shown here is derived from an EMBL/GenBank/DDBJ whole genome shotgun (WGS) entry which is preliminary data.</text>
</comment>
<dbReference type="AlphaFoldDB" id="A0A9W7DJ81"/>
<feature type="region of interest" description="Disordered" evidence="1">
    <location>
        <begin position="1"/>
        <end position="174"/>
    </location>
</feature>
<feature type="compositionally biased region" description="Acidic residues" evidence="1">
    <location>
        <begin position="109"/>
        <end position="121"/>
    </location>
</feature>